<comment type="caution">
    <text evidence="1">The sequence shown here is derived from an EMBL/GenBank/DDBJ whole genome shotgun (WGS) entry which is preliminary data.</text>
</comment>
<keyword evidence="2" id="KW-1185">Reference proteome</keyword>
<proteinExistence type="predicted"/>
<evidence type="ECO:0000313" key="2">
    <source>
        <dbReference type="Proteomes" id="UP001205861"/>
    </source>
</evidence>
<organism evidence="1 2">
    <name type="scientific">Massilia solisilvae</name>
    <dbReference type="NCBI Taxonomy" id="1811225"/>
    <lineage>
        <taxon>Bacteria</taxon>
        <taxon>Pseudomonadati</taxon>
        <taxon>Pseudomonadota</taxon>
        <taxon>Betaproteobacteria</taxon>
        <taxon>Burkholderiales</taxon>
        <taxon>Oxalobacteraceae</taxon>
        <taxon>Telluria group</taxon>
        <taxon>Massilia</taxon>
    </lineage>
</organism>
<dbReference type="Proteomes" id="UP001205861">
    <property type="component" value="Unassembled WGS sequence"/>
</dbReference>
<sequence>MTPGEIAMVSLLFGDAIDCARVRVHNRPYLPFGLQPRNCAMTPNGSIYFHHSCYLPDYALADLPARHWFMHEMVHVWQHQLGYPVRLRGALRIGLSYRYALREGATLADYNMEAQGELLADYFVLKHLRKPEAMSQPEYAGSLALYERVLAHFLRDPASPANLHRGTAARLLRRPHELANNQ</sequence>
<protein>
    <submittedName>
        <fullName evidence="1">Rhs element Vgr protein</fullName>
    </submittedName>
</protein>
<name>A0ABT2BF06_9BURK</name>
<gene>
    <name evidence="1" type="ORF">NX773_02795</name>
</gene>
<reference evidence="1 2" key="1">
    <citation type="submission" date="2022-08" db="EMBL/GenBank/DDBJ databases">
        <title>Reclassification of Massilia species as members of the genera Telluria, Duganella, Pseudoduganella, Mokoshia gen. nov. and Zemynaea gen. nov. using orthogonal and non-orthogonal genome-based approaches.</title>
        <authorList>
            <person name="Bowman J.P."/>
        </authorList>
    </citation>
    <scope>NUCLEOTIDE SEQUENCE [LARGE SCALE GENOMIC DNA]</scope>
    <source>
        <strain evidence="1 2">JCM 31607</strain>
    </source>
</reference>
<accession>A0ABT2BF06</accession>
<evidence type="ECO:0000313" key="1">
    <source>
        <dbReference type="EMBL" id="MCS0607092.1"/>
    </source>
</evidence>
<dbReference type="EMBL" id="JANUGV010000001">
    <property type="protein sequence ID" value="MCS0607092.1"/>
    <property type="molecule type" value="Genomic_DNA"/>
</dbReference>
<dbReference type="RefSeq" id="WP_258854859.1">
    <property type="nucleotide sequence ID" value="NZ_JANUGV010000001.1"/>
</dbReference>